<dbReference type="Gene3D" id="3.60.15.10">
    <property type="entry name" value="Ribonuclease Z/Hydroxyacylglutathione hydrolase-like"/>
    <property type="match status" value="1"/>
</dbReference>
<dbReference type="PANTHER" id="PTHR42967">
    <property type="entry name" value="METAL DEPENDENT HYDROLASE"/>
    <property type="match status" value="1"/>
</dbReference>
<protein>
    <submittedName>
        <fullName evidence="1">MBL fold metallo-hydrolase</fullName>
    </submittedName>
</protein>
<dbReference type="AlphaFoldDB" id="A0AAF0IBN5"/>
<evidence type="ECO:0000313" key="2">
    <source>
        <dbReference type="Proteomes" id="UP000186851"/>
    </source>
</evidence>
<evidence type="ECO:0000313" key="1">
    <source>
        <dbReference type="EMBL" id="WEU40913.1"/>
    </source>
</evidence>
<proteinExistence type="predicted"/>
<reference evidence="1" key="2">
    <citation type="journal article" date="2022" name="Nat. Microbiol.">
        <title>A closed Candidatus Odinarchaeum chromosome exposes Asgard archaeal viruses.</title>
        <authorList>
            <person name="Tamarit D."/>
            <person name="Caceres E.F."/>
            <person name="Krupovic M."/>
            <person name="Nijland R."/>
            <person name="Eme L."/>
            <person name="Robinson N.P."/>
            <person name="Ettema T.J.G."/>
        </authorList>
    </citation>
    <scope>NUCLEOTIDE SEQUENCE</scope>
    <source>
        <strain evidence="1">LCB_4</strain>
    </source>
</reference>
<organism evidence="1 2">
    <name type="scientific">Odinarchaeota yellowstonii (strain LCB_4)</name>
    <dbReference type="NCBI Taxonomy" id="1841599"/>
    <lineage>
        <taxon>Archaea</taxon>
        <taxon>Promethearchaeati</taxon>
        <taxon>Candidatus Odinarchaeota</taxon>
        <taxon>Candidatus Odinarchaeia</taxon>
        <taxon>Candidatus Odinarchaeales</taxon>
        <taxon>Candidatus Odinarchaeaceae</taxon>
        <taxon>Candidatus Odinarchaeum</taxon>
    </lineage>
</organism>
<name>A0AAF0IBN5_ODILC</name>
<accession>A0AAF0IBN5</accession>
<dbReference type="EMBL" id="CP091871">
    <property type="protein sequence ID" value="WEU40913.1"/>
    <property type="molecule type" value="Genomic_DNA"/>
</dbReference>
<dbReference type="Proteomes" id="UP000186851">
    <property type="component" value="Chromosome"/>
</dbReference>
<dbReference type="KEGG" id="oyw:OdinLCB4_003110"/>
<dbReference type="InterPro" id="IPR036866">
    <property type="entry name" value="RibonucZ/Hydroxyglut_hydro"/>
</dbReference>
<gene>
    <name evidence="1" type="ORF">OdinLCB4_003110</name>
</gene>
<dbReference type="SUPFAM" id="SSF56281">
    <property type="entry name" value="Metallo-hydrolase/oxidoreductase"/>
    <property type="match status" value="1"/>
</dbReference>
<dbReference type="PANTHER" id="PTHR42967:SF1">
    <property type="entry name" value="MBL FOLD METALLO-HYDROLASE"/>
    <property type="match status" value="1"/>
</dbReference>
<reference evidence="1" key="1">
    <citation type="journal article" date="2017" name="Nature">
        <title>Asgard archaea illuminate the origin of eukaryotic cellular complexity.</title>
        <authorList>
            <person name="Zaremba-Niedzwiedzka K."/>
            <person name="Caceres E.F."/>
            <person name="Saw J.H."/>
            <person name="Backstrom D."/>
            <person name="Juzokaite L."/>
            <person name="Vancaester E."/>
            <person name="Seitz K.W."/>
            <person name="Anantharaman K."/>
            <person name="Starnawski P."/>
            <person name="Kjeldsen K.U."/>
            <person name="Scott M.B."/>
            <person name="Nunoura T."/>
            <person name="Banfield J.F."/>
            <person name="Schramm A."/>
            <person name="Baker B.J."/>
            <person name="Spang A."/>
            <person name="Ettema T.J.G."/>
        </authorList>
    </citation>
    <scope>NUCLEOTIDE SEQUENCE</scope>
    <source>
        <strain evidence="1">LCB_4</strain>
    </source>
</reference>
<dbReference type="Pfam" id="PF13483">
    <property type="entry name" value="Lactamase_B_3"/>
    <property type="match status" value="1"/>
</dbReference>
<sequence>MVTVKWLGHACFEIKSSVTVVTDPHDGVSLGIKPPQTKADIVLISHSHYDHADGLPLVRKSDTIVLKEFTGEKNIKGVQVKGIKTFHDTSKGAQRGVNVIYLFTIEGVRFLHLGDLGHVLGSDIVESVKPVDVLFVPVGGTYTLDHSGATKIYNDIKPRLTIPMHYKISGLNLPLNSVDTFLAGKAEARRLGVNFLEISKESLPEKSEIVALTV</sequence>